<sequence length="271" mass="31923">MRIHQVTADAMSSLYNAQKYKLPDLFVDTLQRFTNVNLREMYLEDFRYMIAMFDKNSWPQSHRMFEWRCSMNYFVDMQGMTHYERPHGRKYVEVPCKLLNTEDVMRHKVIEHKWRDLPEGLRHPTVGRWIEAELLSETMDRTIVTNAMYIDSDLSLDRTIDYVNPSEVINAGQYVYISCELETTHKCNRCFRTYKYKNAINILGFFRVYSDTSMMNMTLDLASAKNIYVPDDITINKLLYWHSAYVQDKQRAEEARALAKAAGRGRGGRGG</sequence>
<name>A0A2H4IB96_9CAUD</name>
<keyword evidence="2" id="KW-1185">Reference proteome</keyword>
<dbReference type="EMBL" id="KY984068">
    <property type="protein sequence ID" value="ARW58770.1"/>
    <property type="molecule type" value="Genomic_DNA"/>
</dbReference>
<dbReference type="Proteomes" id="UP000240568">
    <property type="component" value="Segment"/>
</dbReference>
<proteinExistence type="predicted"/>
<gene>
    <name evidence="1" type="ORF">Y3_130</name>
</gene>
<reference evidence="1 2" key="1">
    <citation type="submission" date="2017-04" db="EMBL/GenBank/DDBJ databases">
        <authorList>
            <person name="Afonso C.L."/>
            <person name="Miller P.J."/>
            <person name="Scott M.A."/>
            <person name="Spackman E."/>
            <person name="Goraichik I."/>
            <person name="Dimitrov K.M."/>
            <person name="Suarez D.L."/>
            <person name="Swayne D.E."/>
        </authorList>
    </citation>
    <scope>NUCLEOTIDE SEQUENCE [LARGE SCALE GENOMIC DNA]</scope>
</reference>
<evidence type="ECO:0000313" key="1">
    <source>
        <dbReference type="EMBL" id="ARW58770.1"/>
    </source>
</evidence>
<evidence type="ECO:0000313" key="2">
    <source>
        <dbReference type="Proteomes" id="UP000240568"/>
    </source>
</evidence>
<accession>A0A2H4IB96</accession>
<protein>
    <submittedName>
        <fullName evidence="1">Uncharacterized protein</fullName>
    </submittedName>
</protein>
<organism evidence="1 2">
    <name type="scientific">Erwinia phage vB_EamM_Y3</name>
    <dbReference type="NCBI Taxonomy" id="1983553"/>
    <lineage>
        <taxon>Viruses</taxon>
        <taxon>Duplodnaviria</taxon>
        <taxon>Heunggongvirae</taxon>
        <taxon>Uroviricota</taxon>
        <taxon>Caudoviricetes</taxon>
        <taxon>Sasquatchvirus</taxon>
        <taxon>Sasquatchvirus Y3</taxon>
    </lineage>
</organism>